<keyword evidence="1" id="KW-0479">Metal-binding</keyword>
<feature type="domain" description="C2H2-type" evidence="5">
    <location>
        <begin position="218"/>
        <end position="242"/>
    </location>
</feature>
<dbReference type="SMART" id="SM00355">
    <property type="entry name" value="ZnF_C2H2"/>
    <property type="match status" value="2"/>
</dbReference>
<organism evidence="6 7">
    <name type="scientific">Vespula maculifrons</name>
    <name type="common">Eastern yellow jacket</name>
    <name type="synonym">Wasp</name>
    <dbReference type="NCBI Taxonomy" id="7453"/>
    <lineage>
        <taxon>Eukaryota</taxon>
        <taxon>Metazoa</taxon>
        <taxon>Ecdysozoa</taxon>
        <taxon>Arthropoda</taxon>
        <taxon>Hexapoda</taxon>
        <taxon>Insecta</taxon>
        <taxon>Pterygota</taxon>
        <taxon>Neoptera</taxon>
        <taxon>Endopterygota</taxon>
        <taxon>Hymenoptera</taxon>
        <taxon>Apocrita</taxon>
        <taxon>Aculeata</taxon>
        <taxon>Vespoidea</taxon>
        <taxon>Vespidae</taxon>
        <taxon>Vespinae</taxon>
        <taxon>Vespula</taxon>
    </lineage>
</organism>
<keyword evidence="2 4" id="KW-0863">Zinc-finger</keyword>
<keyword evidence="7" id="KW-1185">Reference proteome</keyword>
<dbReference type="Gene3D" id="3.30.160.60">
    <property type="entry name" value="Classic Zinc Finger"/>
    <property type="match status" value="1"/>
</dbReference>
<keyword evidence="3" id="KW-0862">Zinc</keyword>
<comment type="caution">
    <text evidence="6">The sequence shown here is derived from an EMBL/GenBank/DDBJ whole genome shotgun (WGS) entry which is preliminary data.</text>
</comment>
<proteinExistence type="predicted"/>
<sequence>MSQDEESTGFVTSTITNQEETGTVLHELSNNSADVLGCLSVMIDEGNTNNVQVQELVLDEQLLGTTLTAITLPDGTQAYLTNNFSDDESPLNGDATLELENGETILLRDLSEFADGKTLQLEVDPAFLDAQNTSVDITENTYPQVEFINGTAYMVASHLNVGDDLWEIEDGKLKKKEPKILINKLSEQKIRHPCPREGCTKVYSTPHHLKVHTQQRPFECKVCFRRYRQSSTLVMHKRTAHALVDSDDSTDIFLQDTLDGSIQSNNKEKSSTIRENKLTVEKETQLQVSKVSEDITDPEPQILLVSDPSHIAALQQIGLDDSFVDPPIDTTFEGLNIKIEDIEFGWN</sequence>
<reference evidence="6 7" key="1">
    <citation type="journal article" date="2024" name="Ann. Entomol. Soc. Am.">
        <title>Genomic analyses of the southern and eastern yellowjacket wasps (Hymenoptera: Vespidae) reveal evolutionary signatures of social life.</title>
        <authorList>
            <person name="Catto M.A."/>
            <person name="Caine P.B."/>
            <person name="Orr S.E."/>
            <person name="Hunt B.G."/>
            <person name="Goodisman M.A.D."/>
        </authorList>
    </citation>
    <scope>NUCLEOTIDE SEQUENCE [LARGE SCALE GENOMIC DNA]</scope>
    <source>
        <strain evidence="6">232</strain>
        <tissue evidence="6">Head and thorax</tissue>
    </source>
</reference>
<dbReference type="AlphaFoldDB" id="A0ABD2AM71"/>
<dbReference type="InterPro" id="IPR013087">
    <property type="entry name" value="Znf_C2H2_type"/>
</dbReference>
<evidence type="ECO:0000256" key="2">
    <source>
        <dbReference type="ARBA" id="ARBA00022771"/>
    </source>
</evidence>
<dbReference type="FunFam" id="3.30.160.60:FF:000446">
    <property type="entry name" value="Zinc finger protein"/>
    <property type="match status" value="1"/>
</dbReference>
<dbReference type="InterPro" id="IPR036236">
    <property type="entry name" value="Znf_C2H2_sf"/>
</dbReference>
<dbReference type="GO" id="GO:0005634">
    <property type="term" value="C:nucleus"/>
    <property type="evidence" value="ECO:0007669"/>
    <property type="project" value="UniProtKB-ARBA"/>
</dbReference>
<evidence type="ECO:0000313" key="6">
    <source>
        <dbReference type="EMBL" id="KAL2721699.1"/>
    </source>
</evidence>
<accession>A0ABD2AM71</accession>
<evidence type="ECO:0000259" key="5">
    <source>
        <dbReference type="PROSITE" id="PS50157"/>
    </source>
</evidence>
<evidence type="ECO:0000256" key="4">
    <source>
        <dbReference type="PROSITE-ProRule" id="PRU00042"/>
    </source>
</evidence>
<dbReference type="Pfam" id="PF00096">
    <property type="entry name" value="zf-C2H2"/>
    <property type="match status" value="2"/>
</dbReference>
<dbReference type="PANTHER" id="PTHR23235:SF120">
    <property type="entry name" value="KRUPPEL-LIKE FACTOR 15"/>
    <property type="match status" value="1"/>
</dbReference>
<evidence type="ECO:0000313" key="7">
    <source>
        <dbReference type="Proteomes" id="UP001607303"/>
    </source>
</evidence>
<dbReference type="PROSITE" id="PS00028">
    <property type="entry name" value="ZINC_FINGER_C2H2_1"/>
    <property type="match status" value="1"/>
</dbReference>
<dbReference type="GO" id="GO:0008270">
    <property type="term" value="F:zinc ion binding"/>
    <property type="evidence" value="ECO:0007669"/>
    <property type="project" value="UniProtKB-KW"/>
</dbReference>
<evidence type="ECO:0000256" key="1">
    <source>
        <dbReference type="ARBA" id="ARBA00022723"/>
    </source>
</evidence>
<dbReference type="SUPFAM" id="SSF57667">
    <property type="entry name" value="beta-beta-alpha zinc fingers"/>
    <property type="match status" value="1"/>
</dbReference>
<dbReference type="PROSITE" id="PS50157">
    <property type="entry name" value="ZINC_FINGER_C2H2_2"/>
    <property type="match status" value="1"/>
</dbReference>
<name>A0ABD2AM71_VESMC</name>
<evidence type="ECO:0000256" key="3">
    <source>
        <dbReference type="ARBA" id="ARBA00022833"/>
    </source>
</evidence>
<dbReference type="EMBL" id="JAYRBN010000116">
    <property type="protein sequence ID" value="KAL2721699.1"/>
    <property type="molecule type" value="Genomic_DNA"/>
</dbReference>
<dbReference type="PANTHER" id="PTHR23235">
    <property type="entry name" value="KRUEPPEL-LIKE TRANSCRIPTION FACTOR"/>
    <property type="match status" value="1"/>
</dbReference>
<dbReference type="Proteomes" id="UP001607303">
    <property type="component" value="Unassembled WGS sequence"/>
</dbReference>
<protein>
    <submittedName>
        <fullName evidence="6">Zinc finger protein 143-like</fullName>
    </submittedName>
</protein>
<gene>
    <name evidence="6" type="ORF">V1477_020519</name>
</gene>